<dbReference type="AlphaFoldDB" id="A0A818ZEW0"/>
<organism evidence="1 2">
    <name type="scientific">Rotaria sordida</name>
    <dbReference type="NCBI Taxonomy" id="392033"/>
    <lineage>
        <taxon>Eukaryota</taxon>
        <taxon>Metazoa</taxon>
        <taxon>Spiralia</taxon>
        <taxon>Gnathifera</taxon>
        <taxon>Rotifera</taxon>
        <taxon>Eurotatoria</taxon>
        <taxon>Bdelloidea</taxon>
        <taxon>Philodinida</taxon>
        <taxon>Philodinidae</taxon>
        <taxon>Rotaria</taxon>
    </lineage>
</organism>
<name>A0A818ZEW0_9BILA</name>
<evidence type="ECO:0000313" key="2">
    <source>
        <dbReference type="Proteomes" id="UP000663874"/>
    </source>
</evidence>
<dbReference type="Proteomes" id="UP000663874">
    <property type="component" value="Unassembled WGS sequence"/>
</dbReference>
<protein>
    <submittedName>
        <fullName evidence="1">Uncharacterized protein</fullName>
    </submittedName>
</protein>
<proteinExistence type="predicted"/>
<feature type="non-terminal residue" evidence="1">
    <location>
        <position position="1"/>
    </location>
</feature>
<gene>
    <name evidence="1" type="ORF">FNK824_LOCUS13194</name>
</gene>
<reference evidence="1" key="1">
    <citation type="submission" date="2021-02" db="EMBL/GenBank/DDBJ databases">
        <authorList>
            <person name="Nowell W R."/>
        </authorList>
    </citation>
    <scope>NUCLEOTIDE SEQUENCE</scope>
</reference>
<dbReference type="EMBL" id="CAJOBE010001711">
    <property type="protein sequence ID" value="CAF3768054.1"/>
    <property type="molecule type" value="Genomic_DNA"/>
</dbReference>
<evidence type="ECO:0000313" key="1">
    <source>
        <dbReference type="EMBL" id="CAF3768054.1"/>
    </source>
</evidence>
<comment type="caution">
    <text evidence="1">The sequence shown here is derived from an EMBL/GenBank/DDBJ whole genome shotgun (WGS) entry which is preliminary data.</text>
</comment>
<sequence length="337" mass="38512">SYDSPDELAELDINTTSTLDFMSTSNLNDVHQVETNDSIDISTQLLDNPEFSSKLILNKNNNLFTLYNRVIMNNILNKTSNSIGSNDMVSDKETNLYKLVHLSPNRVGKSENQQTSITAIHNRPKSVIEKKVTRTEDKTMGCCCLTKSKSKIHHNTTNHVNILPTSTKYRKFEMNISSKLNDETTINIPMLNNTPIKNILTASSQNIQTPVKSIEHIEIKDPTSNKTEINIHDQSVILNSSIIDHNCHNTESSIDLQNIFMESNENKSLLPLHSRYLVSFEFANREEHLVEVAELKRSFYRVSRMDTYKKVRERLTIMNLIDIDLTTLLRAILQSFP</sequence>
<accession>A0A818ZEW0</accession>